<dbReference type="KEGG" id="ock:EXM22_11555"/>
<dbReference type="PROSITE" id="PS50885">
    <property type="entry name" value="HAMP"/>
    <property type="match status" value="1"/>
</dbReference>
<keyword evidence="4 7" id="KW-0812">Transmembrane</keyword>
<evidence type="ECO:0000256" key="4">
    <source>
        <dbReference type="ARBA" id="ARBA00022692"/>
    </source>
</evidence>
<keyword evidence="11" id="KW-1185">Reference proteome</keyword>
<feature type="domain" description="HAMP" evidence="9">
    <location>
        <begin position="643"/>
        <end position="695"/>
    </location>
</feature>
<evidence type="ECO:0000256" key="2">
    <source>
        <dbReference type="ARBA" id="ARBA00005381"/>
    </source>
</evidence>
<dbReference type="Pfam" id="PF00672">
    <property type="entry name" value="HAMP"/>
    <property type="match status" value="1"/>
</dbReference>
<dbReference type="AlphaFoldDB" id="A0A5C1QMY6"/>
<dbReference type="SUPFAM" id="SSF158472">
    <property type="entry name" value="HAMP domain-like"/>
    <property type="match status" value="1"/>
</dbReference>
<evidence type="ECO:0000259" key="8">
    <source>
        <dbReference type="PROSITE" id="PS50125"/>
    </source>
</evidence>
<sequence>MPQNLLPYFKKNLKSLEILISDTESLIHHSVNRNGSSGSGLIQSFSRIHNLSGFLNLMNISRLSFLGGLFITQKASTRKTLSGTERSLLLTLMKQIHQIFDSISLAEDYGSFVTPSRKMIYPGVERVNEEALKWTILRFSREGVHLPAHFPLRPLSMEKTAGGEWDLTVPDPVFRQAGRGEYLSVAYIDLVLWNDPLTLVENLREWKQRGILQFHGPLELPLEDETDPPALPYYLIIKTTEPPERFWENQRIPVRMLTTLSGPDQKIKLVATAEPSDKKLDYNPDENLELDEQTLLFHPEDVTELEFPIPQPSEKLPGPEDIDELTESNMEPIDQRKNNEPGTTIKYPIGIKMIIITSLIIVLALTGMIVLATYFFLQDSQVRIEESNLKISETIASQIEESLIAIGNSASLLLLGVGNNETADEINYKNYYFRSERHTLLAGIPEEDRLFFNENLMAELDVSESFIRSVVADHSEQIRLAQGGTPSVFNVSTYFGIPVLGITVPYKQEQGIKTLFILTDIRSTLQRAVQSRGITSTFIVDSAGNLIAHPDKTILVSAVNLGDLTIVKELFSSAVNTGQIRYTQDEETYFGSYKKVSFGRLGIITTVPEQLAFEAIFRIQRRNILLMIMFVALAILIIYYYSKSLSVPLRNLVSATRAIEDGNYTLDLKPKTRDEIGVLTRAFVNMGMGLEEKERIKDAFGRFVNKEMAEMAEKGEILLGGEIKRATIFFSDIRSFTAISEQLTPGEVVTFLNEYMTLMVDCVNQTKGSVDKYIGDAIMAIWGTPISYGNDAENAINGALLMRTALRKFNQDRGGDRKPIIKIGCGLNSGDVLAGQIGSKDRMEYTVIGDAVNLASRIEALNKPMGSDILISQGTADMVEGIFDLVPMNKIMVKGKSEPQQIYAVLGRMDDPDRPRSMKELRDKIGITGDFDNIASVNMEKEEVKYEIMD</sequence>
<dbReference type="OrthoDB" id="9806704at2"/>
<dbReference type="Gene3D" id="3.30.450.20">
    <property type="entry name" value="PAS domain"/>
    <property type="match status" value="1"/>
</dbReference>
<protein>
    <submittedName>
        <fullName evidence="10">Adenylate/guanylate cyclase domain-containing protein</fullName>
    </submittedName>
</protein>
<dbReference type="CDD" id="cd07302">
    <property type="entry name" value="CHD"/>
    <property type="match status" value="1"/>
</dbReference>
<dbReference type="Gene3D" id="3.30.70.1230">
    <property type="entry name" value="Nucleotide cyclase"/>
    <property type="match status" value="1"/>
</dbReference>
<evidence type="ECO:0000256" key="3">
    <source>
        <dbReference type="ARBA" id="ARBA00022475"/>
    </source>
</evidence>
<dbReference type="GO" id="GO:0006171">
    <property type="term" value="P:cAMP biosynthetic process"/>
    <property type="evidence" value="ECO:0007669"/>
    <property type="project" value="TreeGrafter"/>
</dbReference>
<dbReference type="CDD" id="cd06225">
    <property type="entry name" value="HAMP"/>
    <property type="match status" value="1"/>
</dbReference>
<comment type="similarity">
    <text evidence="2">Belongs to the adenylyl cyclase class-3 family.</text>
</comment>
<evidence type="ECO:0000259" key="9">
    <source>
        <dbReference type="PROSITE" id="PS50885"/>
    </source>
</evidence>
<dbReference type="PROSITE" id="PS50125">
    <property type="entry name" value="GUANYLATE_CYCLASE_2"/>
    <property type="match status" value="1"/>
</dbReference>
<dbReference type="InterPro" id="IPR003660">
    <property type="entry name" value="HAMP_dom"/>
</dbReference>
<reference evidence="10 11" key="1">
    <citation type="submission" date="2019-02" db="EMBL/GenBank/DDBJ databases">
        <title>Complete Genome Sequence and Methylome Analysis of free living Spirochaetas.</title>
        <authorList>
            <person name="Fomenkov A."/>
            <person name="Dubinina G."/>
            <person name="Leshcheva N."/>
            <person name="Mikheeva N."/>
            <person name="Grabovich M."/>
            <person name="Vincze T."/>
            <person name="Roberts R.J."/>
        </authorList>
    </citation>
    <scope>NUCLEOTIDE SEQUENCE [LARGE SCALE GENOMIC DNA]</scope>
    <source>
        <strain evidence="10 11">K2</strain>
    </source>
</reference>
<organism evidence="10 11">
    <name type="scientific">Oceanispirochaeta crateris</name>
    <dbReference type="NCBI Taxonomy" id="2518645"/>
    <lineage>
        <taxon>Bacteria</taxon>
        <taxon>Pseudomonadati</taxon>
        <taxon>Spirochaetota</taxon>
        <taxon>Spirochaetia</taxon>
        <taxon>Spirochaetales</taxon>
        <taxon>Spirochaetaceae</taxon>
        <taxon>Oceanispirochaeta</taxon>
    </lineage>
</organism>
<dbReference type="InterPro" id="IPR050697">
    <property type="entry name" value="Adenylyl/Guanylyl_Cyclase_3/4"/>
</dbReference>
<keyword evidence="3" id="KW-1003">Cell membrane</keyword>
<dbReference type="Pfam" id="PF00211">
    <property type="entry name" value="Guanylate_cyc"/>
    <property type="match status" value="1"/>
</dbReference>
<dbReference type="Gene3D" id="1.10.8.500">
    <property type="entry name" value="HAMP domain in histidine kinase"/>
    <property type="match status" value="1"/>
</dbReference>
<evidence type="ECO:0000256" key="6">
    <source>
        <dbReference type="ARBA" id="ARBA00023136"/>
    </source>
</evidence>
<dbReference type="GO" id="GO:0035556">
    <property type="term" value="P:intracellular signal transduction"/>
    <property type="evidence" value="ECO:0007669"/>
    <property type="project" value="InterPro"/>
</dbReference>
<dbReference type="InterPro" id="IPR001054">
    <property type="entry name" value="A/G_cyclase"/>
</dbReference>
<dbReference type="SMART" id="SM00304">
    <property type="entry name" value="HAMP"/>
    <property type="match status" value="1"/>
</dbReference>
<evidence type="ECO:0000256" key="1">
    <source>
        <dbReference type="ARBA" id="ARBA00004196"/>
    </source>
</evidence>
<feature type="transmembrane region" description="Helical" evidence="7">
    <location>
        <begin position="353"/>
        <end position="377"/>
    </location>
</feature>
<dbReference type="RefSeq" id="WP_149486670.1">
    <property type="nucleotide sequence ID" value="NZ_CP036150.1"/>
</dbReference>
<dbReference type="FunFam" id="3.30.70.1230:FF:000016">
    <property type="entry name" value="Adenylate/guanylate cyclase domain-containing protein"/>
    <property type="match status" value="1"/>
</dbReference>
<proteinExistence type="inferred from homology"/>
<dbReference type="PANTHER" id="PTHR43081:SF1">
    <property type="entry name" value="ADENYLATE CYCLASE, TERMINAL-DIFFERENTIATION SPECIFIC"/>
    <property type="match status" value="1"/>
</dbReference>
<comment type="subcellular location">
    <subcellularLocation>
        <location evidence="1">Cell envelope</location>
    </subcellularLocation>
</comment>
<dbReference type="PANTHER" id="PTHR43081">
    <property type="entry name" value="ADENYLATE CYCLASE, TERMINAL-DIFFERENTIATION SPECIFIC-RELATED"/>
    <property type="match status" value="1"/>
</dbReference>
<evidence type="ECO:0000313" key="11">
    <source>
        <dbReference type="Proteomes" id="UP000324209"/>
    </source>
</evidence>
<dbReference type="EMBL" id="CP036150">
    <property type="protein sequence ID" value="QEN08589.1"/>
    <property type="molecule type" value="Genomic_DNA"/>
</dbReference>
<dbReference type="SUPFAM" id="SSF55073">
    <property type="entry name" value="Nucleotide cyclase"/>
    <property type="match status" value="1"/>
</dbReference>
<accession>A0A5C1QMY6</accession>
<evidence type="ECO:0000313" key="10">
    <source>
        <dbReference type="EMBL" id="QEN08589.1"/>
    </source>
</evidence>
<dbReference type="InterPro" id="IPR029787">
    <property type="entry name" value="Nucleotide_cyclase"/>
</dbReference>
<keyword evidence="6 7" id="KW-0472">Membrane</keyword>
<dbReference type="GO" id="GO:0004016">
    <property type="term" value="F:adenylate cyclase activity"/>
    <property type="evidence" value="ECO:0007669"/>
    <property type="project" value="UniProtKB-ARBA"/>
</dbReference>
<dbReference type="GO" id="GO:0030313">
    <property type="term" value="C:cell envelope"/>
    <property type="evidence" value="ECO:0007669"/>
    <property type="project" value="UniProtKB-SubCell"/>
</dbReference>
<evidence type="ECO:0000256" key="5">
    <source>
        <dbReference type="ARBA" id="ARBA00022989"/>
    </source>
</evidence>
<feature type="domain" description="Guanylate cyclase" evidence="8">
    <location>
        <begin position="727"/>
        <end position="859"/>
    </location>
</feature>
<dbReference type="SMART" id="SM00044">
    <property type="entry name" value="CYCc"/>
    <property type="match status" value="1"/>
</dbReference>
<gene>
    <name evidence="10" type="ORF">EXM22_11555</name>
</gene>
<dbReference type="GO" id="GO:0016020">
    <property type="term" value="C:membrane"/>
    <property type="evidence" value="ECO:0007669"/>
    <property type="project" value="InterPro"/>
</dbReference>
<feature type="transmembrane region" description="Helical" evidence="7">
    <location>
        <begin position="624"/>
        <end position="642"/>
    </location>
</feature>
<dbReference type="Proteomes" id="UP000324209">
    <property type="component" value="Chromosome"/>
</dbReference>
<evidence type="ECO:0000256" key="7">
    <source>
        <dbReference type="SAM" id="Phobius"/>
    </source>
</evidence>
<name>A0A5C1QMY6_9SPIO</name>
<keyword evidence="5 7" id="KW-1133">Transmembrane helix</keyword>